<gene>
    <name evidence="1" type="ORF">O6H91_12G098800</name>
</gene>
<dbReference type="Proteomes" id="UP001162992">
    <property type="component" value="Chromosome 12"/>
</dbReference>
<protein>
    <submittedName>
        <fullName evidence="1">Uncharacterized protein</fullName>
    </submittedName>
</protein>
<reference evidence="2" key="1">
    <citation type="journal article" date="2024" name="Proc. Natl. Acad. Sci. U.S.A.">
        <title>Extraordinary preservation of gene collinearity over three hundred million years revealed in homosporous lycophytes.</title>
        <authorList>
            <person name="Li C."/>
            <person name="Wickell D."/>
            <person name="Kuo L.Y."/>
            <person name="Chen X."/>
            <person name="Nie B."/>
            <person name="Liao X."/>
            <person name="Peng D."/>
            <person name="Ji J."/>
            <person name="Jenkins J."/>
            <person name="Williams M."/>
            <person name="Shu S."/>
            <person name="Plott C."/>
            <person name="Barry K."/>
            <person name="Rajasekar S."/>
            <person name="Grimwood J."/>
            <person name="Han X."/>
            <person name="Sun S."/>
            <person name="Hou Z."/>
            <person name="He W."/>
            <person name="Dai G."/>
            <person name="Sun C."/>
            <person name="Schmutz J."/>
            <person name="Leebens-Mack J.H."/>
            <person name="Li F.W."/>
            <person name="Wang L."/>
        </authorList>
    </citation>
    <scope>NUCLEOTIDE SEQUENCE [LARGE SCALE GENOMIC DNA]</scope>
    <source>
        <strain evidence="2">cv. PW_Plant_1</strain>
    </source>
</reference>
<dbReference type="EMBL" id="CM055103">
    <property type="protein sequence ID" value="KAJ7537133.1"/>
    <property type="molecule type" value="Genomic_DNA"/>
</dbReference>
<keyword evidence="2" id="KW-1185">Reference proteome</keyword>
<evidence type="ECO:0000313" key="1">
    <source>
        <dbReference type="EMBL" id="KAJ7537133.1"/>
    </source>
</evidence>
<sequence>MGEAKSAACELVCEIPGVNIYSDGTVDRSTHDQHLPTTPAHPDQALYGAVSKDVTINSLTGIWVRIYLPQGAPKHGPQINGELHEVGGLPIVVYVHGGGFILASAASSFAHDICCKMCAKLNVIVVSVDYRLAPEHRLPAAFDDTFAALKWLQSQATDEAASEKEPWLAAYGNFGKCFLMGQGSGATIVHQVALRCSTEDMLPLQICGLVMDIPFFGGLDRTDSEIKFGNTYVDGVLQMKLSDDFWAFSLPIGADRSHPYSDFRSSDAPDLSQFQLPPSLIAVGRLDPCYDREILFVEALRRGGQEVRLLDYPGKDHAIYFPEVEGDMENAYAVYSNFIVTCTNQTSKSIIKPAF</sequence>
<comment type="caution">
    <text evidence="1">The sequence shown here is derived from an EMBL/GenBank/DDBJ whole genome shotgun (WGS) entry which is preliminary data.</text>
</comment>
<proteinExistence type="predicted"/>
<evidence type="ECO:0000313" key="2">
    <source>
        <dbReference type="Proteomes" id="UP001162992"/>
    </source>
</evidence>
<accession>A0ACC2C507</accession>
<organism evidence="1 2">
    <name type="scientific">Diphasiastrum complanatum</name>
    <name type="common">Issler's clubmoss</name>
    <name type="synonym">Lycopodium complanatum</name>
    <dbReference type="NCBI Taxonomy" id="34168"/>
    <lineage>
        <taxon>Eukaryota</taxon>
        <taxon>Viridiplantae</taxon>
        <taxon>Streptophyta</taxon>
        <taxon>Embryophyta</taxon>
        <taxon>Tracheophyta</taxon>
        <taxon>Lycopodiopsida</taxon>
        <taxon>Lycopodiales</taxon>
        <taxon>Lycopodiaceae</taxon>
        <taxon>Lycopodioideae</taxon>
        <taxon>Diphasiastrum</taxon>
    </lineage>
</organism>
<name>A0ACC2C507_DIPCM</name>